<feature type="compositionally biased region" description="Low complexity" evidence="2">
    <location>
        <begin position="25"/>
        <end position="57"/>
    </location>
</feature>
<feature type="compositionally biased region" description="Basic residues" evidence="2">
    <location>
        <begin position="488"/>
        <end position="500"/>
    </location>
</feature>
<dbReference type="STRING" id="1257118.L8GVW5"/>
<feature type="region of interest" description="Disordered" evidence="2">
    <location>
        <begin position="462"/>
        <end position="513"/>
    </location>
</feature>
<name>L8GVW5_ACACF</name>
<evidence type="ECO:0000313" key="6">
    <source>
        <dbReference type="Proteomes" id="UP000011083"/>
    </source>
</evidence>
<reference evidence="5 6" key="1">
    <citation type="journal article" date="2013" name="Genome Biol.">
        <title>Genome of Acanthamoeba castellanii highlights extensive lateral gene transfer and early evolution of tyrosine kinase signaling.</title>
        <authorList>
            <person name="Clarke M."/>
            <person name="Lohan A.J."/>
            <person name="Liu B."/>
            <person name="Lagkouvardos I."/>
            <person name="Roy S."/>
            <person name="Zafar N."/>
            <person name="Bertelli C."/>
            <person name="Schilde C."/>
            <person name="Kianianmomeni A."/>
            <person name="Burglin T.R."/>
            <person name="Frech C."/>
            <person name="Turcotte B."/>
            <person name="Kopec K.O."/>
            <person name="Synnott J.M."/>
            <person name="Choo C."/>
            <person name="Paponov I."/>
            <person name="Finkler A."/>
            <person name="Soon Heng Tan C."/>
            <person name="Hutchins A.P."/>
            <person name="Weinmeier T."/>
            <person name="Rattei T."/>
            <person name="Chu J.S."/>
            <person name="Gimenez G."/>
            <person name="Irimia M."/>
            <person name="Rigden D.J."/>
            <person name="Fitzpatrick D.A."/>
            <person name="Lorenzo-Morales J."/>
            <person name="Bateman A."/>
            <person name="Chiu C.H."/>
            <person name="Tang P."/>
            <person name="Hegemann P."/>
            <person name="Fromm H."/>
            <person name="Raoult D."/>
            <person name="Greub G."/>
            <person name="Miranda-Saavedra D."/>
            <person name="Chen N."/>
            <person name="Nash P."/>
            <person name="Ginger M.L."/>
            <person name="Horn M."/>
            <person name="Schaap P."/>
            <person name="Caler L."/>
            <person name="Loftus B."/>
        </authorList>
    </citation>
    <scope>NUCLEOTIDE SEQUENCE [LARGE SCALE GENOMIC DNA]</scope>
    <source>
        <strain evidence="5 6">Neff</strain>
    </source>
</reference>
<keyword evidence="6" id="KW-1185">Reference proteome</keyword>
<dbReference type="VEuPathDB" id="AmoebaDB:ACA1_057860"/>
<dbReference type="AlphaFoldDB" id="L8GVW5"/>
<keyword evidence="3" id="KW-1133">Transmembrane helix</keyword>
<keyword evidence="3" id="KW-0812">Transmembrane</keyword>
<feature type="compositionally biased region" description="Basic and acidic residues" evidence="2">
    <location>
        <begin position="501"/>
        <end position="513"/>
    </location>
</feature>
<sequence>MSDSGEQGSLKQRSSSKKTKKGAEEASTTSSVASPDEATSKSSPAADKSKASAASIKSSEKKKASSSSSSSRKPATSGGGGVNPCVALVLVVMLVGAAYLVWEASFEGDSGLPLTGHARSIGGLYVPIHDGVQDLNVFVRTAGYYTREEEVVLLLTSLPVSSFSFRSVLGLFDKETGIYAVAFDFPGLGLSDKPHDALYDVDYLAERVKDVIASMNLGKVHLVLQDYAGTVGLRFAERYQHLVRSVTLLDPGLEVAAPQLAFPVSLLAADGDAATARLALPVLTSSLPVLSHLNRYLWRSALGDNFSQADSLAFSFLARYAGGKHSLLRIGAERAKARDALLADPKARQAAAASLKQLLASADNNQSGIPLQCIFTENNNYYSNAEDQRQFVTATFQPSHQEVKRSGFLVQADQPAELVSHVVKFVRGLPKSVDKLNNKQANLQAQREAEEVLARLEAGDPSLHVHAHGHGGGPAQQVNGMGAAAGHSHGHSHSHSHSHSHGHDHDHDHDHDH</sequence>
<proteinExistence type="predicted"/>
<dbReference type="GO" id="GO:0004301">
    <property type="term" value="F:epoxide hydrolase activity"/>
    <property type="evidence" value="ECO:0007669"/>
    <property type="project" value="TreeGrafter"/>
</dbReference>
<dbReference type="SUPFAM" id="SSF53474">
    <property type="entry name" value="alpha/beta-Hydrolases"/>
    <property type="match status" value="1"/>
</dbReference>
<evidence type="ECO:0000313" key="5">
    <source>
        <dbReference type="EMBL" id="ELR17130.1"/>
    </source>
</evidence>
<dbReference type="KEGG" id="acan:ACA1_057860"/>
<evidence type="ECO:0000259" key="4">
    <source>
        <dbReference type="Pfam" id="PF00561"/>
    </source>
</evidence>
<feature type="region of interest" description="Disordered" evidence="2">
    <location>
        <begin position="1"/>
        <end position="79"/>
    </location>
</feature>
<dbReference type="Proteomes" id="UP000011083">
    <property type="component" value="Unassembled WGS sequence"/>
</dbReference>
<feature type="compositionally biased region" description="Polar residues" evidence="2">
    <location>
        <begin position="1"/>
        <end position="13"/>
    </location>
</feature>
<dbReference type="Pfam" id="PF00561">
    <property type="entry name" value="Abhydrolase_1"/>
    <property type="match status" value="1"/>
</dbReference>
<protein>
    <submittedName>
        <fullName evidence="5">Hydrolase, alpha/beta fold domain containing protein</fullName>
    </submittedName>
</protein>
<organism evidence="5 6">
    <name type="scientific">Acanthamoeba castellanii (strain ATCC 30010 / Neff)</name>
    <dbReference type="NCBI Taxonomy" id="1257118"/>
    <lineage>
        <taxon>Eukaryota</taxon>
        <taxon>Amoebozoa</taxon>
        <taxon>Discosea</taxon>
        <taxon>Longamoebia</taxon>
        <taxon>Centramoebida</taxon>
        <taxon>Acanthamoebidae</taxon>
        <taxon>Acanthamoeba</taxon>
    </lineage>
</organism>
<dbReference type="InterPro" id="IPR000073">
    <property type="entry name" value="AB_hydrolase_1"/>
</dbReference>
<evidence type="ECO:0000256" key="2">
    <source>
        <dbReference type="SAM" id="MobiDB-lite"/>
    </source>
</evidence>
<dbReference type="OMA" id="DLPCFGF"/>
<feature type="compositionally biased region" description="Low complexity" evidence="2">
    <location>
        <begin position="65"/>
        <end position="76"/>
    </location>
</feature>
<dbReference type="InterPro" id="IPR029058">
    <property type="entry name" value="AB_hydrolase_fold"/>
</dbReference>
<dbReference type="PANTHER" id="PTHR42977:SF3">
    <property type="entry name" value="AB HYDROLASE-1 DOMAIN-CONTAINING PROTEIN"/>
    <property type="match status" value="1"/>
</dbReference>
<accession>L8GVW5</accession>
<dbReference type="Gene3D" id="3.40.50.1820">
    <property type="entry name" value="alpha/beta hydrolase"/>
    <property type="match status" value="1"/>
</dbReference>
<dbReference type="RefSeq" id="XP_004339143.1">
    <property type="nucleotide sequence ID" value="XM_004339095.1"/>
</dbReference>
<dbReference type="OrthoDB" id="6431331at2759"/>
<keyword evidence="1 5" id="KW-0378">Hydrolase</keyword>
<dbReference type="PANTHER" id="PTHR42977">
    <property type="entry name" value="HYDROLASE-RELATED"/>
    <property type="match status" value="1"/>
</dbReference>
<keyword evidence="3" id="KW-0472">Membrane</keyword>
<gene>
    <name evidence="5" type="ORF">ACA1_057860</name>
</gene>
<evidence type="ECO:0000256" key="3">
    <source>
        <dbReference type="SAM" id="Phobius"/>
    </source>
</evidence>
<evidence type="ECO:0000256" key="1">
    <source>
        <dbReference type="ARBA" id="ARBA00022801"/>
    </source>
</evidence>
<dbReference type="EMBL" id="KB007974">
    <property type="protein sequence ID" value="ELR17130.1"/>
    <property type="molecule type" value="Genomic_DNA"/>
</dbReference>
<feature type="domain" description="AB hydrolase-1" evidence="4">
    <location>
        <begin position="151"/>
        <end position="256"/>
    </location>
</feature>
<dbReference type="InterPro" id="IPR051340">
    <property type="entry name" value="Haloalkane_dehalogenase"/>
</dbReference>
<feature type="transmembrane region" description="Helical" evidence="3">
    <location>
        <begin position="81"/>
        <end position="102"/>
    </location>
</feature>
<dbReference type="GeneID" id="14918349"/>